<gene>
    <name evidence="7" type="ORF">J2Z34_002977</name>
</gene>
<dbReference type="SUPFAM" id="SSF50129">
    <property type="entry name" value="GroES-like"/>
    <property type="match status" value="1"/>
</dbReference>
<evidence type="ECO:0000256" key="3">
    <source>
        <dbReference type="ARBA" id="ARBA00023002"/>
    </source>
</evidence>
<evidence type="ECO:0000256" key="4">
    <source>
        <dbReference type="RuleBase" id="RU361277"/>
    </source>
</evidence>
<evidence type="ECO:0000259" key="6">
    <source>
        <dbReference type="Pfam" id="PF08240"/>
    </source>
</evidence>
<reference evidence="7 8" key="1">
    <citation type="submission" date="2021-03" db="EMBL/GenBank/DDBJ databases">
        <title>Genomic Encyclopedia of Type Strains, Phase IV (KMG-IV): sequencing the most valuable type-strain genomes for metagenomic binning, comparative biology and taxonomic classification.</title>
        <authorList>
            <person name="Goeker M."/>
        </authorList>
    </citation>
    <scope>NUCLEOTIDE SEQUENCE [LARGE SCALE GENOMIC DNA]</scope>
    <source>
        <strain evidence="7 8">DSM 6139</strain>
    </source>
</reference>
<dbReference type="EMBL" id="JAGGKC010000030">
    <property type="protein sequence ID" value="MBP1920465.1"/>
    <property type="molecule type" value="Genomic_DNA"/>
</dbReference>
<dbReference type="RefSeq" id="WP_209460638.1">
    <property type="nucleotide sequence ID" value="NZ_JAGGKC010000030.1"/>
</dbReference>
<evidence type="ECO:0000313" key="8">
    <source>
        <dbReference type="Proteomes" id="UP001519271"/>
    </source>
</evidence>
<dbReference type="Gene3D" id="3.90.180.10">
    <property type="entry name" value="Medium-chain alcohol dehydrogenases, catalytic domain"/>
    <property type="match status" value="1"/>
</dbReference>
<comment type="similarity">
    <text evidence="4">Belongs to the zinc-containing alcohol dehydrogenase family.</text>
</comment>
<keyword evidence="2 4" id="KW-0862">Zinc</keyword>
<dbReference type="Proteomes" id="UP001519271">
    <property type="component" value="Unassembled WGS sequence"/>
</dbReference>
<comment type="caution">
    <text evidence="7">The sequence shown here is derived from an EMBL/GenBank/DDBJ whole genome shotgun (WGS) entry which is preliminary data.</text>
</comment>
<dbReference type="InterPro" id="IPR036291">
    <property type="entry name" value="NAD(P)-bd_dom_sf"/>
</dbReference>
<dbReference type="InterPro" id="IPR050129">
    <property type="entry name" value="Zn_alcohol_dh"/>
</dbReference>
<dbReference type="SUPFAM" id="SSF51735">
    <property type="entry name" value="NAD(P)-binding Rossmann-fold domains"/>
    <property type="match status" value="1"/>
</dbReference>
<dbReference type="PROSITE" id="PS00059">
    <property type="entry name" value="ADH_ZINC"/>
    <property type="match status" value="1"/>
</dbReference>
<dbReference type="Pfam" id="PF08240">
    <property type="entry name" value="ADH_N"/>
    <property type="match status" value="1"/>
</dbReference>
<comment type="cofactor">
    <cofactor evidence="4">
        <name>Zn(2+)</name>
        <dbReference type="ChEBI" id="CHEBI:29105"/>
    </cofactor>
</comment>
<evidence type="ECO:0000256" key="1">
    <source>
        <dbReference type="ARBA" id="ARBA00022723"/>
    </source>
</evidence>
<keyword evidence="8" id="KW-1185">Reference proteome</keyword>
<accession>A0ABS4G872</accession>
<dbReference type="InterPro" id="IPR002328">
    <property type="entry name" value="ADH_Zn_CS"/>
</dbReference>
<sequence length="350" mass="38712">MKAIVYRNPNDFKIEEISLPVLESDEVLIRITASGICTNDMRDFKGESNYTFPRIGGHEYCGVIEDSGKGVDKNRFKKGSRVVSYIIEDCKECYYCKHGMENLCEEFPKSRIFFNPEGMSGYGGFAEYLKVKSNDICFYPDNTPFEKMVLTEPLACVINSVNAANIKFGDDVLIIGGGTMGLLHVMAAKLKGARVILSEPLKERCDKAMELGCSEAFSPLECDPIQRVKELTSGRGANVVFNTTAIPSVAEQSIEMTAVGGICLLFSSIHPNRPLAVNGGTIHSFQKTVTGTVSPTIESFQQAVELIAKNLLDPSVLVEEIFDYKEFDHAMKTAMRPDTYKVVLKFGDLK</sequence>
<dbReference type="Pfam" id="PF00107">
    <property type="entry name" value="ADH_zinc_N"/>
    <property type="match status" value="1"/>
</dbReference>
<feature type="domain" description="Alcohol dehydrogenase-like C-terminal" evidence="5">
    <location>
        <begin position="180"/>
        <end position="308"/>
    </location>
</feature>
<organism evidence="7 8">
    <name type="scientific">Youngiibacter multivorans</name>
    <dbReference type="NCBI Taxonomy" id="937251"/>
    <lineage>
        <taxon>Bacteria</taxon>
        <taxon>Bacillati</taxon>
        <taxon>Bacillota</taxon>
        <taxon>Clostridia</taxon>
        <taxon>Eubacteriales</taxon>
        <taxon>Clostridiaceae</taxon>
        <taxon>Youngiibacter</taxon>
    </lineage>
</organism>
<evidence type="ECO:0000259" key="5">
    <source>
        <dbReference type="Pfam" id="PF00107"/>
    </source>
</evidence>
<proteinExistence type="inferred from homology"/>
<evidence type="ECO:0000313" key="7">
    <source>
        <dbReference type="EMBL" id="MBP1920465.1"/>
    </source>
</evidence>
<evidence type="ECO:0000256" key="2">
    <source>
        <dbReference type="ARBA" id="ARBA00022833"/>
    </source>
</evidence>
<dbReference type="PANTHER" id="PTHR43401:SF2">
    <property type="entry name" value="L-THREONINE 3-DEHYDROGENASE"/>
    <property type="match status" value="1"/>
</dbReference>
<dbReference type="PANTHER" id="PTHR43401">
    <property type="entry name" value="L-THREONINE 3-DEHYDROGENASE"/>
    <property type="match status" value="1"/>
</dbReference>
<name>A0ABS4G872_9CLOT</name>
<keyword evidence="3" id="KW-0560">Oxidoreductase</keyword>
<dbReference type="InterPro" id="IPR013149">
    <property type="entry name" value="ADH-like_C"/>
</dbReference>
<dbReference type="InterPro" id="IPR011032">
    <property type="entry name" value="GroES-like_sf"/>
</dbReference>
<keyword evidence="1 4" id="KW-0479">Metal-binding</keyword>
<protein>
    <submittedName>
        <fullName evidence="7">Threonine dehydrogenase-like Zn-dependent dehydrogenase</fullName>
    </submittedName>
</protein>
<dbReference type="InterPro" id="IPR013154">
    <property type="entry name" value="ADH-like_N"/>
</dbReference>
<feature type="domain" description="Alcohol dehydrogenase-like N-terminal" evidence="6">
    <location>
        <begin position="24"/>
        <end position="137"/>
    </location>
</feature>
<dbReference type="Gene3D" id="3.40.50.720">
    <property type="entry name" value="NAD(P)-binding Rossmann-like Domain"/>
    <property type="match status" value="1"/>
</dbReference>